<dbReference type="EMBL" id="RZGK01000011">
    <property type="protein sequence ID" value="KAF9695637.1"/>
    <property type="molecule type" value="Genomic_DNA"/>
</dbReference>
<sequence length="472" mass="53773">MPWQPCLVCDEETTNYCDHCAPLDSEGTVTNARFYCDIDCQKKDELEHLKVHMGLHHTMAPEMERAIKAGNIAQSLFYAFLENTWSYDMKNVHIQRDQDLELVAVEVTDGTGVVTAPGGHTDCKSCAGGWLIKFPVEAFSAFDEDAKHALLAHRSSVWAFVVMHAAVRALFQDLVEDVQTDIKEIVHYPTEKSSRIVHAQGSFGFETRRRDQLYPDVDERGDVKGVYEITLKCGSKIALDLAGAQWELLDGNGPHQPVTYWADYWTRWGAAIKYCVPFRSHQIKHAAKMTNYRMITSQTLIMETTLYFNVFLTGSCKAELDYHPRELLDMESQIGRSAKQRFLTKAILYIQRRSEELDSGNALDVCDIFQAFDLRHPKVIAEQPAARPRSNGSLPLDIGSMGKFDWKDLSRFIQMPSSEVTFKEKKRAKALQKKRSVYKEPGSWRMVFLEDTIPVPRVPMGCFSENPAWKLD</sequence>
<evidence type="ECO:0000313" key="1">
    <source>
        <dbReference type="EMBL" id="KAF9695637.1"/>
    </source>
</evidence>
<gene>
    <name evidence="1" type="ORF">EKO04_006536</name>
</gene>
<dbReference type="AlphaFoldDB" id="A0A8H7J3L5"/>
<name>A0A8H7J3L5_9PLEO</name>
<dbReference type="Proteomes" id="UP000651452">
    <property type="component" value="Unassembled WGS sequence"/>
</dbReference>
<accession>A0A8H7J3L5</accession>
<reference evidence="1" key="2">
    <citation type="submission" date="2020-09" db="EMBL/GenBank/DDBJ databases">
        <title>Reference genome assembly for Australian Ascochyta lentis isolate Al4.</title>
        <authorList>
            <person name="Lee R.C."/>
            <person name="Farfan-Caceres L.M."/>
            <person name="Debler J.W."/>
            <person name="Williams A.H."/>
            <person name="Henares B.M."/>
        </authorList>
    </citation>
    <scope>NUCLEOTIDE SEQUENCE</scope>
    <source>
        <strain evidence="1">Al4</strain>
    </source>
</reference>
<reference evidence="1" key="1">
    <citation type="submission" date="2018-12" db="EMBL/GenBank/DDBJ databases">
        <authorList>
            <person name="Syme R.A."/>
            <person name="Farfan-Caceres L."/>
            <person name="Lichtenzveig J."/>
        </authorList>
    </citation>
    <scope>NUCLEOTIDE SEQUENCE</scope>
    <source>
        <strain evidence="1">Al4</strain>
    </source>
</reference>
<proteinExistence type="predicted"/>
<protein>
    <recommendedName>
        <fullName evidence="3">Suppressor of anucleate metulae protein B</fullName>
    </recommendedName>
</protein>
<evidence type="ECO:0000313" key="2">
    <source>
        <dbReference type="Proteomes" id="UP000651452"/>
    </source>
</evidence>
<comment type="caution">
    <text evidence="1">The sequence shown here is derived from an EMBL/GenBank/DDBJ whole genome shotgun (WGS) entry which is preliminary data.</text>
</comment>
<dbReference type="OrthoDB" id="3785113at2759"/>
<keyword evidence="2" id="KW-1185">Reference proteome</keyword>
<evidence type="ECO:0008006" key="3">
    <source>
        <dbReference type="Google" id="ProtNLM"/>
    </source>
</evidence>
<organism evidence="1 2">
    <name type="scientific">Ascochyta lentis</name>
    <dbReference type="NCBI Taxonomy" id="205686"/>
    <lineage>
        <taxon>Eukaryota</taxon>
        <taxon>Fungi</taxon>
        <taxon>Dikarya</taxon>
        <taxon>Ascomycota</taxon>
        <taxon>Pezizomycotina</taxon>
        <taxon>Dothideomycetes</taxon>
        <taxon>Pleosporomycetidae</taxon>
        <taxon>Pleosporales</taxon>
        <taxon>Pleosporineae</taxon>
        <taxon>Didymellaceae</taxon>
        <taxon>Ascochyta</taxon>
    </lineage>
</organism>